<dbReference type="AlphaFoldDB" id="A0A8H6WSD3"/>
<gene>
    <name evidence="2" type="ORF">MVEN_02568100</name>
</gene>
<comment type="caution">
    <text evidence="2">The sequence shown here is derived from an EMBL/GenBank/DDBJ whole genome shotgun (WGS) entry which is preliminary data.</text>
</comment>
<feature type="region of interest" description="Disordered" evidence="1">
    <location>
        <begin position="15"/>
        <end position="57"/>
    </location>
</feature>
<dbReference type="OrthoDB" id="2745898at2759"/>
<dbReference type="EMBL" id="JACAZI010000038">
    <property type="protein sequence ID" value="KAF7328112.1"/>
    <property type="molecule type" value="Genomic_DNA"/>
</dbReference>
<feature type="compositionally biased region" description="Basic and acidic residues" evidence="1">
    <location>
        <begin position="15"/>
        <end position="53"/>
    </location>
</feature>
<keyword evidence="3" id="KW-1185">Reference proteome</keyword>
<name>A0A8H6WSD3_9AGAR</name>
<sequence>MNGRNHRVRVDSRFRRQEARLKTRPLESQGHQKDQIAKPMRREGKGGIGDHRLPRGRHQAYTLPPHLPPSYLISTHGYPPPHELIRAIVEEIDEDQSLKMCSLVHTNFREPCQRILLHSLTVGSEDESKAATAVWTLLQGSPHVAPYFTRLYCGVPGPDATSANAQALCSILQKLPNIRHCYLFGRTQSPQHWSEVPPQVTAAIVELFYRKNLTQLYVLWMSLHKAVLTLLLNAAPTVTLLDASVEFTIPATPVTSDTPPPLTVRNLLLLSSPTIAEALSGFEFRPYVASIQKLWWKPNAKFSDKLISALAPNLKHIRVQYEDQNDKDEFDVLPILSLPPLPALESAEVPLTNDDPQNIENICSISRAAPGTLREISVMCSPTDLLPSEFLEDLDSALAVRVIIPWIRWRVDLKGAKRAEGELSAVFASAVKQGMPKLHKQGKVIFEQCSFGREGFGSWTVDRL</sequence>
<evidence type="ECO:0000256" key="1">
    <source>
        <dbReference type="SAM" id="MobiDB-lite"/>
    </source>
</evidence>
<evidence type="ECO:0000313" key="3">
    <source>
        <dbReference type="Proteomes" id="UP000620124"/>
    </source>
</evidence>
<proteinExistence type="predicted"/>
<dbReference type="Proteomes" id="UP000620124">
    <property type="component" value="Unassembled WGS sequence"/>
</dbReference>
<organism evidence="2 3">
    <name type="scientific">Mycena venus</name>
    <dbReference type="NCBI Taxonomy" id="2733690"/>
    <lineage>
        <taxon>Eukaryota</taxon>
        <taxon>Fungi</taxon>
        <taxon>Dikarya</taxon>
        <taxon>Basidiomycota</taxon>
        <taxon>Agaricomycotina</taxon>
        <taxon>Agaricomycetes</taxon>
        <taxon>Agaricomycetidae</taxon>
        <taxon>Agaricales</taxon>
        <taxon>Marasmiineae</taxon>
        <taxon>Mycenaceae</taxon>
        <taxon>Mycena</taxon>
    </lineage>
</organism>
<evidence type="ECO:0000313" key="2">
    <source>
        <dbReference type="EMBL" id="KAF7328112.1"/>
    </source>
</evidence>
<protein>
    <submittedName>
        <fullName evidence="2">Uncharacterized protein</fullName>
    </submittedName>
</protein>
<accession>A0A8H6WSD3</accession>
<reference evidence="2" key="1">
    <citation type="submission" date="2020-05" db="EMBL/GenBank/DDBJ databases">
        <title>Mycena genomes resolve the evolution of fungal bioluminescence.</title>
        <authorList>
            <person name="Tsai I.J."/>
        </authorList>
    </citation>
    <scope>NUCLEOTIDE SEQUENCE</scope>
    <source>
        <strain evidence="2">CCC161011</strain>
    </source>
</reference>